<gene>
    <name evidence="1" type="ORF">Zmor_013953</name>
</gene>
<organism evidence="1 2">
    <name type="scientific">Zophobas morio</name>
    <dbReference type="NCBI Taxonomy" id="2755281"/>
    <lineage>
        <taxon>Eukaryota</taxon>
        <taxon>Metazoa</taxon>
        <taxon>Ecdysozoa</taxon>
        <taxon>Arthropoda</taxon>
        <taxon>Hexapoda</taxon>
        <taxon>Insecta</taxon>
        <taxon>Pterygota</taxon>
        <taxon>Neoptera</taxon>
        <taxon>Endopterygota</taxon>
        <taxon>Coleoptera</taxon>
        <taxon>Polyphaga</taxon>
        <taxon>Cucujiformia</taxon>
        <taxon>Tenebrionidae</taxon>
        <taxon>Zophobas</taxon>
    </lineage>
</organism>
<keyword evidence="2" id="KW-1185">Reference proteome</keyword>
<name>A0AA38IES2_9CUCU</name>
<accession>A0AA38IES2</accession>
<reference evidence="1" key="1">
    <citation type="journal article" date="2023" name="G3 (Bethesda)">
        <title>Whole genome assemblies of Zophobas morio and Tenebrio molitor.</title>
        <authorList>
            <person name="Kaur S."/>
            <person name="Stinson S.A."/>
            <person name="diCenzo G.C."/>
        </authorList>
    </citation>
    <scope>NUCLEOTIDE SEQUENCE</scope>
    <source>
        <strain evidence="1">QUZm001</strain>
    </source>
</reference>
<protein>
    <submittedName>
        <fullName evidence="1">Uncharacterized protein</fullName>
    </submittedName>
</protein>
<evidence type="ECO:0000313" key="1">
    <source>
        <dbReference type="EMBL" id="KAJ3654790.1"/>
    </source>
</evidence>
<evidence type="ECO:0000313" key="2">
    <source>
        <dbReference type="Proteomes" id="UP001168821"/>
    </source>
</evidence>
<dbReference type="EMBL" id="JALNTZ010000004">
    <property type="protein sequence ID" value="KAJ3654790.1"/>
    <property type="molecule type" value="Genomic_DNA"/>
</dbReference>
<comment type="caution">
    <text evidence="1">The sequence shown here is derived from an EMBL/GenBank/DDBJ whole genome shotgun (WGS) entry which is preliminary data.</text>
</comment>
<proteinExistence type="predicted"/>
<dbReference type="Proteomes" id="UP001168821">
    <property type="component" value="Unassembled WGS sequence"/>
</dbReference>
<sequence length="86" mass="9490">MRRVYSSHSPRSAKPIPPESNLLITSVCPPIRSDPLMTLPSDANVDWTPSARIDNAPARTPPPPLLLQECNIQAREKMSALFEKGI</sequence>
<dbReference type="AlphaFoldDB" id="A0AA38IES2"/>